<keyword evidence="3" id="KW-0560">Oxidoreductase</keyword>
<dbReference type="Gene3D" id="3.90.25.10">
    <property type="entry name" value="UDP-galactose 4-epimerase, domain 1"/>
    <property type="match status" value="1"/>
</dbReference>
<dbReference type="Proteomes" id="UP000799770">
    <property type="component" value="Unassembled WGS sequence"/>
</dbReference>
<dbReference type="GO" id="GO:0005634">
    <property type="term" value="C:nucleus"/>
    <property type="evidence" value="ECO:0007669"/>
    <property type="project" value="TreeGrafter"/>
</dbReference>
<dbReference type="SUPFAM" id="SSF51735">
    <property type="entry name" value="NAD(P)-binding Rossmann-fold domains"/>
    <property type="match status" value="1"/>
</dbReference>
<dbReference type="PANTHER" id="PTHR42748:SF30">
    <property type="entry name" value="NMRA-LIKE DOMAIN-CONTAINING PROTEIN"/>
    <property type="match status" value="1"/>
</dbReference>
<evidence type="ECO:0000259" key="4">
    <source>
        <dbReference type="Pfam" id="PF05368"/>
    </source>
</evidence>
<evidence type="ECO:0000256" key="1">
    <source>
        <dbReference type="ARBA" id="ARBA00006328"/>
    </source>
</evidence>
<dbReference type="InterPro" id="IPR036291">
    <property type="entry name" value="NAD(P)-bd_dom_sf"/>
</dbReference>
<organism evidence="5 6">
    <name type="scientific">Lophiotrema nucula</name>
    <dbReference type="NCBI Taxonomy" id="690887"/>
    <lineage>
        <taxon>Eukaryota</taxon>
        <taxon>Fungi</taxon>
        <taxon>Dikarya</taxon>
        <taxon>Ascomycota</taxon>
        <taxon>Pezizomycotina</taxon>
        <taxon>Dothideomycetes</taxon>
        <taxon>Pleosporomycetidae</taxon>
        <taxon>Pleosporales</taxon>
        <taxon>Lophiotremataceae</taxon>
        <taxon>Lophiotrema</taxon>
    </lineage>
</organism>
<dbReference type="PANTHER" id="PTHR42748">
    <property type="entry name" value="NITROGEN METABOLITE REPRESSION PROTEIN NMRA FAMILY MEMBER"/>
    <property type="match status" value="1"/>
</dbReference>
<protein>
    <recommendedName>
        <fullName evidence="4">NmrA-like domain-containing protein</fullName>
    </recommendedName>
</protein>
<name>A0A6A5YXL8_9PLEO</name>
<dbReference type="GO" id="GO:0016491">
    <property type="term" value="F:oxidoreductase activity"/>
    <property type="evidence" value="ECO:0007669"/>
    <property type="project" value="UniProtKB-KW"/>
</dbReference>
<proteinExistence type="inferred from homology"/>
<dbReference type="AlphaFoldDB" id="A0A6A5YXL8"/>
<feature type="domain" description="NmrA-like" evidence="4">
    <location>
        <begin position="2"/>
        <end position="243"/>
    </location>
</feature>
<keyword evidence="2" id="KW-0521">NADP</keyword>
<dbReference type="OrthoDB" id="419598at2759"/>
<evidence type="ECO:0000313" key="6">
    <source>
        <dbReference type="Proteomes" id="UP000799770"/>
    </source>
</evidence>
<gene>
    <name evidence="5" type="ORF">BDV96DRAFT_551656</name>
</gene>
<evidence type="ECO:0000313" key="5">
    <source>
        <dbReference type="EMBL" id="KAF2111882.1"/>
    </source>
</evidence>
<comment type="similarity">
    <text evidence="1">Belongs to the NmrA-type oxidoreductase family.</text>
</comment>
<dbReference type="Gene3D" id="3.40.50.720">
    <property type="entry name" value="NAD(P)-binding Rossmann-like Domain"/>
    <property type="match status" value="1"/>
</dbReference>
<dbReference type="EMBL" id="ML977333">
    <property type="protein sequence ID" value="KAF2111882.1"/>
    <property type="molecule type" value="Genomic_DNA"/>
</dbReference>
<dbReference type="InterPro" id="IPR008030">
    <property type="entry name" value="NmrA-like"/>
</dbReference>
<reference evidence="5" key="1">
    <citation type="journal article" date="2020" name="Stud. Mycol.">
        <title>101 Dothideomycetes genomes: a test case for predicting lifestyles and emergence of pathogens.</title>
        <authorList>
            <person name="Haridas S."/>
            <person name="Albert R."/>
            <person name="Binder M."/>
            <person name="Bloem J."/>
            <person name="Labutti K."/>
            <person name="Salamov A."/>
            <person name="Andreopoulos B."/>
            <person name="Baker S."/>
            <person name="Barry K."/>
            <person name="Bills G."/>
            <person name="Bluhm B."/>
            <person name="Cannon C."/>
            <person name="Castanera R."/>
            <person name="Culley D."/>
            <person name="Daum C."/>
            <person name="Ezra D."/>
            <person name="Gonzalez J."/>
            <person name="Henrissat B."/>
            <person name="Kuo A."/>
            <person name="Liang C."/>
            <person name="Lipzen A."/>
            <person name="Lutzoni F."/>
            <person name="Magnuson J."/>
            <person name="Mondo S."/>
            <person name="Nolan M."/>
            <person name="Ohm R."/>
            <person name="Pangilinan J."/>
            <person name="Park H.-J."/>
            <person name="Ramirez L."/>
            <person name="Alfaro M."/>
            <person name="Sun H."/>
            <person name="Tritt A."/>
            <person name="Yoshinaga Y."/>
            <person name="Zwiers L.-H."/>
            <person name="Turgeon B."/>
            <person name="Goodwin S."/>
            <person name="Spatafora J."/>
            <person name="Crous P."/>
            <person name="Grigoriev I."/>
        </authorList>
    </citation>
    <scope>NUCLEOTIDE SEQUENCE</scope>
    <source>
        <strain evidence="5">CBS 627.86</strain>
    </source>
</reference>
<evidence type="ECO:0000256" key="2">
    <source>
        <dbReference type="ARBA" id="ARBA00022857"/>
    </source>
</evidence>
<dbReference type="InterPro" id="IPR051164">
    <property type="entry name" value="NmrA-like_oxidored"/>
</dbReference>
<sequence>MAKTALVLRATGAQGVGVTKALLKASWTVHALVRDPEDGRALALKNIGATLKQGDLSEPSSIEAAIQGCNALFLNQMPTPKDGAEAAEAAAIIDIANKAGVKHVVHSTTLPLNDPNVKEHLKGQSLAFAILGKGDVEDLVRASGLTWTIIRPGFFNTNFIAPLVGKMFPDLLQGKFINSYGPDKPLPLVDPDDIGAFVAAAFQDPERFAGKIVNVVSEFEPVPYIIDEIEKASGKKVEVHYRTDEENEEEGKKNVMVAGQKTTVGLERFVDMDEVRSWGIPLTTLGEFLKKHKDAVVP</sequence>
<evidence type="ECO:0000256" key="3">
    <source>
        <dbReference type="ARBA" id="ARBA00023002"/>
    </source>
</evidence>
<dbReference type="Pfam" id="PF05368">
    <property type="entry name" value="NmrA"/>
    <property type="match status" value="1"/>
</dbReference>
<keyword evidence="6" id="KW-1185">Reference proteome</keyword>
<accession>A0A6A5YXL8</accession>